<sequence length="327" mass="37468">MASNEGDIAAAPAKSGPNLSDLPTELQLIVLRKCLVTPTALFNFGISRKKKYLNPPAFPDAEGELFGQDELYVEILFTCRLYHEEGWKILFSENNFSFDVKLSRWQEIVESDILELWLSGSRNITTLNLRVISLPNSSDTIRILKDRVRALKDFPSLRVFKLDFIAILPSYLPLAHEDSSNNEHLDESLRMAAELFNIKQILQGELQRRIPGRCASLRSIMLGQAEHRLDKVILTGLLDNDLHLLMIKFLSLLLKPSGHLEIAKGVSGKKYRFSHVVENIERIGEPERFILPFEKLQAWIQTHRSPLSFDWARPFKWEDFEEVANDA</sequence>
<dbReference type="AlphaFoldDB" id="A0A8H3ERX3"/>
<protein>
    <submittedName>
        <fullName evidence="1">Uncharacterized protein</fullName>
    </submittedName>
</protein>
<proteinExistence type="predicted"/>
<evidence type="ECO:0000313" key="1">
    <source>
        <dbReference type="EMBL" id="CAF9909152.1"/>
    </source>
</evidence>
<evidence type="ECO:0000313" key="2">
    <source>
        <dbReference type="Proteomes" id="UP000664521"/>
    </source>
</evidence>
<dbReference type="Proteomes" id="UP000664521">
    <property type="component" value="Unassembled WGS sequence"/>
</dbReference>
<gene>
    <name evidence="1" type="ORF">HETSPECPRED_008856</name>
</gene>
<reference evidence="1" key="1">
    <citation type="submission" date="2021-03" db="EMBL/GenBank/DDBJ databases">
        <authorList>
            <person name="Tagirdzhanova G."/>
        </authorList>
    </citation>
    <scope>NUCLEOTIDE SEQUENCE</scope>
</reference>
<organism evidence="1 2">
    <name type="scientific">Heterodermia speciosa</name>
    <dbReference type="NCBI Taxonomy" id="116794"/>
    <lineage>
        <taxon>Eukaryota</taxon>
        <taxon>Fungi</taxon>
        <taxon>Dikarya</taxon>
        <taxon>Ascomycota</taxon>
        <taxon>Pezizomycotina</taxon>
        <taxon>Lecanoromycetes</taxon>
        <taxon>OSLEUM clade</taxon>
        <taxon>Lecanoromycetidae</taxon>
        <taxon>Caliciales</taxon>
        <taxon>Physciaceae</taxon>
        <taxon>Heterodermia</taxon>
    </lineage>
</organism>
<dbReference type="EMBL" id="CAJPDS010000007">
    <property type="protein sequence ID" value="CAF9909152.1"/>
    <property type="molecule type" value="Genomic_DNA"/>
</dbReference>
<keyword evidence="2" id="KW-1185">Reference proteome</keyword>
<name>A0A8H3ERX3_9LECA</name>
<accession>A0A8H3ERX3</accession>
<comment type="caution">
    <text evidence="1">The sequence shown here is derived from an EMBL/GenBank/DDBJ whole genome shotgun (WGS) entry which is preliminary data.</text>
</comment>
<dbReference type="OrthoDB" id="5279415at2759"/>